<dbReference type="AlphaFoldDB" id="A0A7C4NQP9"/>
<organism evidence="3">
    <name type="scientific">Ignisphaera aggregans</name>
    <dbReference type="NCBI Taxonomy" id="334771"/>
    <lineage>
        <taxon>Archaea</taxon>
        <taxon>Thermoproteota</taxon>
        <taxon>Thermoprotei</taxon>
        <taxon>Desulfurococcales</taxon>
        <taxon>Desulfurococcaceae</taxon>
        <taxon>Ignisphaera</taxon>
    </lineage>
</organism>
<dbReference type="Pfam" id="PF01472">
    <property type="entry name" value="PUA"/>
    <property type="match status" value="1"/>
</dbReference>
<reference evidence="3" key="1">
    <citation type="journal article" date="2020" name="mSystems">
        <title>Genome- and Community-Level Interaction Insights into Carbon Utilization and Element Cycling Functions of Hydrothermarchaeota in Hydrothermal Sediment.</title>
        <authorList>
            <person name="Zhou Z."/>
            <person name="Liu Y."/>
            <person name="Xu W."/>
            <person name="Pan J."/>
            <person name="Luo Z.H."/>
            <person name="Li M."/>
        </authorList>
    </citation>
    <scope>NUCLEOTIDE SEQUENCE [LARGE SCALE GENOMIC DNA]</scope>
    <source>
        <strain evidence="3">SpSt-637</strain>
        <strain evidence="2">SpSt-667</strain>
    </source>
</reference>
<name>A0A7C4NQP9_9CREN</name>
<dbReference type="InterPro" id="IPR015947">
    <property type="entry name" value="PUA-like_sf"/>
</dbReference>
<dbReference type="NCBIfam" id="TIGR00451">
    <property type="entry name" value="unchar_dom_2"/>
    <property type="match status" value="1"/>
</dbReference>
<dbReference type="GO" id="GO:0003723">
    <property type="term" value="F:RNA binding"/>
    <property type="evidence" value="ECO:0007669"/>
    <property type="project" value="InterPro"/>
</dbReference>
<comment type="caution">
    <text evidence="3">The sequence shown here is derived from an EMBL/GenBank/DDBJ whole genome shotgun (WGS) entry which is preliminary data.</text>
</comment>
<dbReference type="SUPFAM" id="SSF88697">
    <property type="entry name" value="PUA domain-like"/>
    <property type="match status" value="1"/>
</dbReference>
<dbReference type="SUPFAM" id="SSF88802">
    <property type="entry name" value="Pre-PUA domain"/>
    <property type="match status" value="1"/>
</dbReference>
<dbReference type="InterPro" id="IPR038250">
    <property type="entry name" value="TGT_C2_sf"/>
</dbReference>
<dbReference type="PROSITE" id="PS50890">
    <property type="entry name" value="PUA"/>
    <property type="match status" value="1"/>
</dbReference>
<dbReference type="Pfam" id="PF14810">
    <property type="entry name" value="TGT_C2"/>
    <property type="match status" value="1"/>
</dbReference>
<dbReference type="InterPro" id="IPR004521">
    <property type="entry name" value="Uncharacterised_CHP00451"/>
</dbReference>
<evidence type="ECO:0000313" key="2">
    <source>
        <dbReference type="EMBL" id="HGQ35432.1"/>
    </source>
</evidence>
<dbReference type="Gene3D" id="3.10.450.90">
    <property type="entry name" value="ArcTGT, C2 domain"/>
    <property type="match status" value="1"/>
</dbReference>
<dbReference type="EMBL" id="DTCK01000010">
    <property type="protein sequence ID" value="HGQ35432.1"/>
    <property type="molecule type" value="Genomic_DNA"/>
</dbReference>
<accession>A0A7C4NQP9</accession>
<gene>
    <name evidence="3" type="ORF">ENU08_08000</name>
    <name evidence="2" type="ORF">ENU41_01975</name>
</gene>
<dbReference type="EMBL" id="DTBD01000072">
    <property type="protein sequence ID" value="HGQ65170.1"/>
    <property type="molecule type" value="Genomic_DNA"/>
</dbReference>
<dbReference type="InterPro" id="IPR036974">
    <property type="entry name" value="PUA_sf"/>
</dbReference>
<evidence type="ECO:0000259" key="1">
    <source>
        <dbReference type="SMART" id="SM00359"/>
    </source>
</evidence>
<dbReference type="SMART" id="SM00359">
    <property type="entry name" value="PUA"/>
    <property type="match status" value="1"/>
</dbReference>
<dbReference type="InterPro" id="IPR002478">
    <property type="entry name" value="PUA"/>
</dbReference>
<feature type="domain" description="PUA" evidence="1">
    <location>
        <begin position="73"/>
        <end position="147"/>
    </location>
</feature>
<dbReference type="CDD" id="cd21149">
    <property type="entry name" value="PUA_archaeosine_TGT"/>
    <property type="match status" value="1"/>
</dbReference>
<dbReference type="InterPro" id="IPR029402">
    <property type="entry name" value="TGT_C2"/>
</dbReference>
<dbReference type="Gene3D" id="2.30.130.10">
    <property type="entry name" value="PUA domain"/>
    <property type="match status" value="1"/>
</dbReference>
<proteinExistence type="predicted"/>
<protein>
    <recommendedName>
        <fullName evidence="1">PUA domain-containing protein</fullName>
    </recommendedName>
</protein>
<sequence>MLLVYIYGRNATKILDFIDKNQLEICFSKTTSRPRALLYNKELFATIRASDFFLVPHVPMGLLLHKVLPFPKRRVVVVNEMLEDILEGHTVFAKHIILADETLKPFEEVLVVDENDKLISLGKTLLDYETMITATYGAAVQIREKIRLGEIS</sequence>
<evidence type="ECO:0000313" key="3">
    <source>
        <dbReference type="EMBL" id="HGQ65170.1"/>
    </source>
</evidence>